<dbReference type="PROSITE" id="PS50011">
    <property type="entry name" value="PROTEIN_KINASE_DOM"/>
    <property type="match status" value="1"/>
</dbReference>
<sequence length="539" mass="55834">MNQPRLVGGRYELLDQLGRGGMGIVWRARDVTIGREVAVKQVLLPTGLSPDDQAALRHRLLHEARTAAGIRHPAVVAVHDVVEDGGEPWIVMELVRGRSLDQVVKTGGPMSPAWAASVGLFVLSALASAHARGLLHRDVKPGNVLLADDGRVLLSDFGIAAPAGTAQQGAAPVGTAGFAAPECLTDGVVPGPPSDLFSLGATIYAAVEGAQPFQRNTAMATLGAVMTEPPAPPRRAGALAPLLMALLAKDPVHRPDARTVRRLLEKATGQPVATVSSPAAAWVVPRAAAFGSAAAVVVAFVAAVTLILTTSSSATRAEPKPTVAAPTASPRTGDPTGAPTGAPTGDPTGAVTTESPAPSASPAATLPPGKFSKMPRPCVLLSRQQATQLVGPYITSSLDPSFKCTWGTTGLPAKGKELGLYLTLWLYPQQGDGYESTLAHEHVAGARKAAEEKAGRGGSGETQGEVFEISGAGDEAIAYEVTKTRFGRGKEFEVQVMFRTGNMVGEFRFTRDVAKDPALRDKAAQAAKWLVAGLDAKAS</sequence>
<keyword evidence="4 7" id="KW-0547">Nucleotide-binding</keyword>
<keyword evidence="11" id="KW-1185">Reference proteome</keyword>
<evidence type="ECO:0000256" key="1">
    <source>
        <dbReference type="ARBA" id="ARBA00012513"/>
    </source>
</evidence>
<dbReference type="RefSeq" id="WP_189126983.1">
    <property type="nucleotide sequence ID" value="NZ_BMNH01000020.1"/>
</dbReference>
<organism evidence="10 11">
    <name type="scientific">Nonomuraea cavernae</name>
    <dbReference type="NCBI Taxonomy" id="2045107"/>
    <lineage>
        <taxon>Bacteria</taxon>
        <taxon>Bacillati</taxon>
        <taxon>Actinomycetota</taxon>
        <taxon>Actinomycetes</taxon>
        <taxon>Streptosporangiales</taxon>
        <taxon>Streptosporangiaceae</taxon>
        <taxon>Nonomuraea</taxon>
    </lineage>
</organism>
<evidence type="ECO:0000313" key="11">
    <source>
        <dbReference type="Proteomes" id="UP000646523"/>
    </source>
</evidence>
<dbReference type="InterPro" id="IPR017441">
    <property type="entry name" value="Protein_kinase_ATP_BS"/>
</dbReference>
<dbReference type="InterPro" id="IPR000719">
    <property type="entry name" value="Prot_kinase_dom"/>
</dbReference>
<dbReference type="Gene3D" id="3.30.200.20">
    <property type="entry name" value="Phosphorylase Kinase, domain 1"/>
    <property type="match status" value="1"/>
</dbReference>
<dbReference type="SUPFAM" id="SSF56112">
    <property type="entry name" value="Protein kinase-like (PK-like)"/>
    <property type="match status" value="1"/>
</dbReference>
<evidence type="ECO:0000256" key="3">
    <source>
        <dbReference type="ARBA" id="ARBA00022679"/>
    </source>
</evidence>
<evidence type="ECO:0000256" key="2">
    <source>
        <dbReference type="ARBA" id="ARBA00022527"/>
    </source>
</evidence>
<gene>
    <name evidence="10" type="ORF">GCM10012289_53930</name>
</gene>
<dbReference type="GO" id="GO:0004674">
    <property type="term" value="F:protein serine/threonine kinase activity"/>
    <property type="evidence" value="ECO:0007669"/>
    <property type="project" value="UniProtKB-KW"/>
</dbReference>
<dbReference type="AlphaFoldDB" id="A0A917Z7C6"/>
<dbReference type="CDD" id="cd14014">
    <property type="entry name" value="STKc_PknB_like"/>
    <property type="match status" value="1"/>
</dbReference>
<feature type="region of interest" description="Disordered" evidence="8">
    <location>
        <begin position="313"/>
        <end position="371"/>
    </location>
</feature>
<evidence type="ECO:0000256" key="4">
    <source>
        <dbReference type="ARBA" id="ARBA00022741"/>
    </source>
</evidence>
<keyword evidence="2" id="KW-0723">Serine/threonine-protein kinase</keyword>
<dbReference type="EC" id="2.7.11.1" evidence="1"/>
<evidence type="ECO:0000313" key="10">
    <source>
        <dbReference type="EMBL" id="GGO76485.1"/>
    </source>
</evidence>
<keyword evidence="3" id="KW-0808">Transferase</keyword>
<feature type="binding site" evidence="7">
    <location>
        <position position="40"/>
    </location>
    <ligand>
        <name>ATP</name>
        <dbReference type="ChEBI" id="CHEBI:30616"/>
    </ligand>
</feature>
<dbReference type="EMBL" id="BMNH01000020">
    <property type="protein sequence ID" value="GGO76485.1"/>
    <property type="molecule type" value="Genomic_DNA"/>
</dbReference>
<dbReference type="Proteomes" id="UP000646523">
    <property type="component" value="Unassembled WGS sequence"/>
</dbReference>
<protein>
    <recommendedName>
        <fullName evidence="1">non-specific serine/threonine protein kinase</fullName>
        <ecNumber evidence="1">2.7.11.1</ecNumber>
    </recommendedName>
</protein>
<comment type="caution">
    <text evidence="10">The sequence shown here is derived from an EMBL/GenBank/DDBJ whole genome shotgun (WGS) entry which is preliminary data.</text>
</comment>
<dbReference type="SMART" id="SM00220">
    <property type="entry name" value="S_TKc"/>
    <property type="match status" value="1"/>
</dbReference>
<evidence type="ECO:0000256" key="6">
    <source>
        <dbReference type="ARBA" id="ARBA00022840"/>
    </source>
</evidence>
<dbReference type="Pfam" id="PF00069">
    <property type="entry name" value="Pkinase"/>
    <property type="match status" value="1"/>
</dbReference>
<accession>A0A917Z7C6</accession>
<feature type="domain" description="Protein kinase" evidence="9">
    <location>
        <begin position="11"/>
        <end position="273"/>
    </location>
</feature>
<dbReference type="PROSITE" id="PS00107">
    <property type="entry name" value="PROTEIN_KINASE_ATP"/>
    <property type="match status" value="1"/>
</dbReference>
<evidence type="ECO:0000256" key="8">
    <source>
        <dbReference type="SAM" id="MobiDB-lite"/>
    </source>
</evidence>
<reference evidence="10" key="1">
    <citation type="journal article" date="2014" name="Int. J. Syst. Evol. Microbiol.">
        <title>Complete genome sequence of Corynebacterium casei LMG S-19264T (=DSM 44701T), isolated from a smear-ripened cheese.</title>
        <authorList>
            <consortium name="US DOE Joint Genome Institute (JGI-PGF)"/>
            <person name="Walter F."/>
            <person name="Albersmeier A."/>
            <person name="Kalinowski J."/>
            <person name="Ruckert C."/>
        </authorList>
    </citation>
    <scope>NUCLEOTIDE SEQUENCE</scope>
    <source>
        <strain evidence="10">CGMCC 4.7368</strain>
    </source>
</reference>
<dbReference type="PANTHER" id="PTHR43289:SF6">
    <property type="entry name" value="SERINE_THREONINE-PROTEIN KINASE NEKL-3"/>
    <property type="match status" value="1"/>
</dbReference>
<proteinExistence type="predicted"/>
<dbReference type="InterPro" id="IPR008271">
    <property type="entry name" value="Ser/Thr_kinase_AS"/>
</dbReference>
<keyword evidence="6 7" id="KW-0067">ATP-binding</keyword>
<reference evidence="10" key="2">
    <citation type="submission" date="2020-09" db="EMBL/GenBank/DDBJ databases">
        <authorList>
            <person name="Sun Q."/>
            <person name="Zhou Y."/>
        </authorList>
    </citation>
    <scope>NUCLEOTIDE SEQUENCE</scope>
    <source>
        <strain evidence="10">CGMCC 4.7368</strain>
    </source>
</reference>
<name>A0A917Z7C6_9ACTN</name>
<dbReference type="PROSITE" id="PS00108">
    <property type="entry name" value="PROTEIN_KINASE_ST"/>
    <property type="match status" value="1"/>
</dbReference>
<feature type="compositionally biased region" description="Low complexity" evidence="8">
    <location>
        <begin position="350"/>
        <end position="368"/>
    </location>
</feature>
<dbReference type="InterPro" id="IPR011009">
    <property type="entry name" value="Kinase-like_dom_sf"/>
</dbReference>
<dbReference type="PANTHER" id="PTHR43289">
    <property type="entry name" value="MITOGEN-ACTIVATED PROTEIN KINASE KINASE KINASE 20-RELATED"/>
    <property type="match status" value="1"/>
</dbReference>
<evidence type="ECO:0000259" key="9">
    <source>
        <dbReference type="PROSITE" id="PS50011"/>
    </source>
</evidence>
<evidence type="ECO:0000256" key="5">
    <source>
        <dbReference type="ARBA" id="ARBA00022777"/>
    </source>
</evidence>
<keyword evidence="5" id="KW-0418">Kinase</keyword>
<dbReference type="GO" id="GO:0005524">
    <property type="term" value="F:ATP binding"/>
    <property type="evidence" value="ECO:0007669"/>
    <property type="project" value="UniProtKB-UniRule"/>
</dbReference>
<evidence type="ECO:0000256" key="7">
    <source>
        <dbReference type="PROSITE-ProRule" id="PRU10141"/>
    </source>
</evidence>
<dbReference type="Gene3D" id="1.10.510.10">
    <property type="entry name" value="Transferase(Phosphotransferase) domain 1"/>
    <property type="match status" value="1"/>
</dbReference>